<proteinExistence type="predicted"/>
<dbReference type="RefSeq" id="WP_189681561.1">
    <property type="nucleotide sequence ID" value="NZ_BNCJ01000013.1"/>
</dbReference>
<keyword evidence="2" id="KW-1185">Reference proteome</keyword>
<gene>
    <name evidence="1" type="ORF">GCM10017056_36560</name>
</gene>
<dbReference type="EMBL" id="BNCJ01000013">
    <property type="protein sequence ID" value="GHF61911.1"/>
    <property type="molecule type" value="Genomic_DNA"/>
</dbReference>
<evidence type="ECO:0000313" key="1">
    <source>
        <dbReference type="EMBL" id="GHF61911.1"/>
    </source>
</evidence>
<protein>
    <recommendedName>
        <fullName evidence="3">DUF2889 domain-containing protein</fullName>
    </recommendedName>
</protein>
<name>A0A8J3H070_9RHOB</name>
<accession>A0A8J3H070</accession>
<organism evidence="1 2">
    <name type="scientific">Seohaeicola zhoushanensis</name>
    <dbReference type="NCBI Taxonomy" id="1569283"/>
    <lineage>
        <taxon>Bacteria</taxon>
        <taxon>Pseudomonadati</taxon>
        <taxon>Pseudomonadota</taxon>
        <taxon>Alphaproteobacteria</taxon>
        <taxon>Rhodobacterales</taxon>
        <taxon>Roseobacteraceae</taxon>
        <taxon>Seohaeicola</taxon>
    </lineage>
</organism>
<dbReference type="AlphaFoldDB" id="A0A8J3H070"/>
<dbReference type="Pfam" id="PF11136">
    <property type="entry name" value="DUF2889"/>
    <property type="match status" value="1"/>
</dbReference>
<dbReference type="InterPro" id="IPR021312">
    <property type="entry name" value="DUF2889"/>
</dbReference>
<dbReference type="Proteomes" id="UP000626220">
    <property type="component" value="Unassembled WGS sequence"/>
</dbReference>
<evidence type="ECO:0008006" key="3">
    <source>
        <dbReference type="Google" id="ProtNLM"/>
    </source>
</evidence>
<reference evidence="1" key="1">
    <citation type="journal article" date="2014" name="Int. J. Syst. Evol. Microbiol.">
        <title>Complete genome sequence of Corynebacterium casei LMG S-19264T (=DSM 44701T), isolated from a smear-ripened cheese.</title>
        <authorList>
            <consortium name="US DOE Joint Genome Institute (JGI-PGF)"/>
            <person name="Walter F."/>
            <person name="Albersmeier A."/>
            <person name="Kalinowski J."/>
            <person name="Ruckert C."/>
        </authorList>
    </citation>
    <scope>NUCLEOTIDE SEQUENCE</scope>
    <source>
        <strain evidence="1">KCTC 42650</strain>
    </source>
</reference>
<comment type="caution">
    <text evidence="1">The sequence shown here is derived from an EMBL/GenBank/DDBJ whole genome shotgun (WGS) entry which is preliminary data.</text>
</comment>
<evidence type="ECO:0000313" key="2">
    <source>
        <dbReference type="Proteomes" id="UP000626220"/>
    </source>
</evidence>
<sequence>MTLPTPVEREESHLRTYRFQAYRRKDGLWDIDAMVQDSKPYVYFDHTRGAMEPGAFIHNISVRVTFDGDFVVQDIVCALDDTPYLFCQGGGDNLPDLLGANLMKGWRQRVAEVLGATSGCTHLREMLLSVRTVAFQTLSSEWENRTEPDSLRTETLTTRPAYLGGCHAMALDGPVVAAHFPQFSTPREE</sequence>
<reference evidence="1" key="2">
    <citation type="submission" date="2020-09" db="EMBL/GenBank/DDBJ databases">
        <authorList>
            <person name="Sun Q."/>
            <person name="Kim S."/>
        </authorList>
    </citation>
    <scope>NUCLEOTIDE SEQUENCE</scope>
    <source>
        <strain evidence="1">KCTC 42650</strain>
    </source>
</reference>